<gene>
    <name evidence="1" type="ORF">JANAI62_10410</name>
</gene>
<sequence>MTRQALAARIRSLPGARVLVALAGPPASGKSTLAETLAAEIGGAVLPMDGFHLDNRILEARGLLARKGAPETFDTGGLARTLDALRSGGEVIHPVFDRSREIAIAGAGVIPAAIRVVIVEGNWLLLDRDPWRALQWDLTVRLDVPEEVLRQRLTERWSWMTPEARAEKIEGNDLPNARLVQTGSRPADVIL</sequence>
<organism evidence="1 2">
    <name type="scientific">Jannaschia pagri</name>
    <dbReference type="NCBI Taxonomy" id="2829797"/>
    <lineage>
        <taxon>Bacteria</taxon>
        <taxon>Pseudomonadati</taxon>
        <taxon>Pseudomonadota</taxon>
        <taxon>Alphaproteobacteria</taxon>
        <taxon>Rhodobacterales</taxon>
        <taxon>Roseobacteraceae</taxon>
        <taxon>Jannaschia</taxon>
    </lineage>
</organism>
<proteinExistence type="predicted"/>
<comment type="caution">
    <text evidence="1">The sequence shown here is derived from an EMBL/GenBank/DDBJ whole genome shotgun (WGS) entry which is preliminary data.</text>
</comment>
<dbReference type="Proteomes" id="UP000786693">
    <property type="component" value="Unassembled WGS sequence"/>
</dbReference>
<protein>
    <submittedName>
        <fullName evidence="1">Nucleoside triphosphate hydrolase</fullName>
    </submittedName>
</protein>
<dbReference type="EMBL" id="BPFH01000002">
    <property type="protein sequence ID" value="GIT94418.1"/>
    <property type="molecule type" value="Genomic_DNA"/>
</dbReference>
<accession>A0ABQ4NJ40</accession>
<evidence type="ECO:0000313" key="1">
    <source>
        <dbReference type="EMBL" id="GIT94418.1"/>
    </source>
</evidence>
<dbReference type="Gene3D" id="3.40.50.300">
    <property type="entry name" value="P-loop containing nucleotide triphosphate hydrolases"/>
    <property type="match status" value="1"/>
</dbReference>
<dbReference type="GO" id="GO:0016787">
    <property type="term" value="F:hydrolase activity"/>
    <property type="evidence" value="ECO:0007669"/>
    <property type="project" value="UniProtKB-KW"/>
</dbReference>
<dbReference type="RefSeq" id="WP_220747953.1">
    <property type="nucleotide sequence ID" value="NZ_BPFH01000002.1"/>
</dbReference>
<keyword evidence="1" id="KW-0378">Hydrolase</keyword>
<dbReference type="SUPFAM" id="SSF52540">
    <property type="entry name" value="P-loop containing nucleoside triphosphate hydrolases"/>
    <property type="match status" value="1"/>
</dbReference>
<dbReference type="InterPro" id="IPR027417">
    <property type="entry name" value="P-loop_NTPase"/>
</dbReference>
<evidence type="ECO:0000313" key="2">
    <source>
        <dbReference type="Proteomes" id="UP000786693"/>
    </source>
</evidence>
<reference evidence="1 2" key="1">
    <citation type="submission" date="2021-05" db="EMBL/GenBank/DDBJ databases">
        <title>Bacteria Genome sequencing.</title>
        <authorList>
            <person name="Takabe Y."/>
            <person name="Nakajima Y."/>
            <person name="Suzuki S."/>
            <person name="Shiozaki T."/>
        </authorList>
    </citation>
    <scope>NUCLEOTIDE SEQUENCE [LARGE SCALE GENOMIC DNA]</scope>
    <source>
        <strain evidence="1 2">AI_62</strain>
    </source>
</reference>
<dbReference type="PANTHER" id="PTHR10285">
    <property type="entry name" value="URIDINE KINASE"/>
    <property type="match status" value="1"/>
</dbReference>
<name>A0ABQ4NJ40_9RHOB</name>
<keyword evidence="2" id="KW-1185">Reference proteome</keyword>